<evidence type="ECO:0000313" key="3">
    <source>
        <dbReference type="EMBL" id="MFC5295445.1"/>
    </source>
</evidence>
<dbReference type="RefSeq" id="WP_260349753.1">
    <property type="nucleotide sequence ID" value="NZ_JAOAOS010000029.1"/>
</dbReference>
<dbReference type="Proteomes" id="UP001595976">
    <property type="component" value="Unassembled WGS sequence"/>
</dbReference>
<organism evidence="3 4">
    <name type="scientific">Bosea minatitlanensis</name>
    <dbReference type="NCBI Taxonomy" id="128782"/>
    <lineage>
        <taxon>Bacteria</taxon>
        <taxon>Pseudomonadati</taxon>
        <taxon>Pseudomonadota</taxon>
        <taxon>Alphaproteobacteria</taxon>
        <taxon>Hyphomicrobiales</taxon>
        <taxon>Boseaceae</taxon>
        <taxon>Bosea</taxon>
    </lineage>
</organism>
<dbReference type="Pfam" id="PF00174">
    <property type="entry name" value="Oxidored_molyb"/>
    <property type="match status" value="1"/>
</dbReference>
<evidence type="ECO:0000256" key="1">
    <source>
        <dbReference type="SAM" id="SignalP"/>
    </source>
</evidence>
<sequence>MPGRLLRLLRHLAVLLAAFLIASAAQADGFPAPAGPVLLTVTGKLGRTNQGAAAAFDEALFAGLPQKRVETSTPWTDGTKVFEGVLLADLLDFLGVKATGRFRAVALNEYEIDTPLPEAVEHGALLATRMDGKPMTRRDKGPIWIVYPRDANPRIQDERHDARWVWQLARIEIE</sequence>
<dbReference type="InterPro" id="IPR036374">
    <property type="entry name" value="OxRdtase_Mopterin-bd_sf"/>
</dbReference>
<name>A0ABW0FC42_9HYPH</name>
<proteinExistence type="predicted"/>
<protein>
    <submittedName>
        <fullName evidence="3">Molybdopterin-dependent oxidoreductase</fullName>
    </submittedName>
</protein>
<evidence type="ECO:0000313" key="4">
    <source>
        <dbReference type="Proteomes" id="UP001595976"/>
    </source>
</evidence>
<comment type="caution">
    <text evidence="3">The sequence shown here is derived from an EMBL/GenBank/DDBJ whole genome shotgun (WGS) entry which is preliminary data.</text>
</comment>
<feature type="chain" id="PRO_5047225399" evidence="1">
    <location>
        <begin position="28"/>
        <end position="174"/>
    </location>
</feature>
<gene>
    <name evidence="3" type="ORF">ACFPK2_20860</name>
</gene>
<evidence type="ECO:0000259" key="2">
    <source>
        <dbReference type="Pfam" id="PF00174"/>
    </source>
</evidence>
<keyword evidence="1" id="KW-0732">Signal</keyword>
<dbReference type="SUPFAM" id="SSF56524">
    <property type="entry name" value="Oxidoreductase molybdopterin-binding domain"/>
    <property type="match status" value="1"/>
</dbReference>
<dbReference type="InterPro" id="IPR000572">
    <property type="entry name" value="OxRdtase_Mopterin-bd_dom"/>
</dbReference>
<accession>A0ABW0FC42</accession>
<dbReference type="EMBL" id="JBHSLI010000010">
    <property type="protein sequence ID" value="MFC5295445.1"/>
    <property type="molecule type" value="Genomic_DNA"/>
</dbReference>
<feature type="domain" description="Oxidoreductase molybdopterin-binding" evidence="2">
    <location>
        <begin position="72"/>
        <end position="148"/>
    </location>
</feature>
<dbReference type="Gene3D" id="3.90.420.10">
    <property type="entry name" value="Oxidoreductase, molybdopterin-binding domain"/>
    <property type="match status" value="1"/>
</dbReference>
<feature type="signal peptide" evidence="1">
    <location>
        <begin position="1"/>
        <end position="27"/>
    </location>
</feature>
<keyword evidence="4" id="KW-1185">Reference proteome</keyword>
<reference evidence="4" key="1">
    <citation type="journal article" date="2019" name="Int. J. Syst. Evol. Microbiol.">
        <title>The Global Catalogue of Microorganisms (GCM) 10K type strain sequencing project: providing services to taxonomists for standard genome sequencing and annotation.</title>
        <authorList>
            <consortium name="The Broad Institute Genomics Platform"/>
            <consortium name="The Broad Institute Genome Sequencing Center for Infectious Disease"/>
            <person name="Wu L."/>
            <person name="Ma J."/>
        </authorList>
    </citation>
    <scope>NUCLEOTIDE SEQUENCE [LARGE SCALE GENOMIC DNA]</scope>
    <source>
        <strain evidence="4">CGMCC 1.15643</strain>
    </source>
</reference>